<dbReference type="KEGG" id="mech:Q9L42_017480"/>
<keyword evidence="1" id="KW-0472">Membrane</keyword>
<dbReference type="AlphaFoldDB" id="A0AAU7NSZ3"/>
<feature type="transmembrane region" description="Helical" evidence="1">
    <location>
        <begin position="60"/>
        <end position="81"/>
    </location>
</feature>
<protein>
    <submittedName>
        <fullName evidence="2">Uncharacterized protein</fullName>
    </submittedName>
</protein>
<feature type="transmembrane region" description="Helical" evidence="1">
    <location>
        <begin position="208"/>
        <end position="224"/>
    </location>
</feature>
<reference evidence="2 3" key="1">
    <citation type="journal article" date="2024" name="Microbiology">
        <title>Methylomarinum rosea sp. nov., a novel halophilic methanotrophic bacterium from the hypersaline Lake Elton.</title>
        <authorList>
            <person name="Suleimanov R.Z."/>
            <person name="Oshkin I.Y."/>
            <person name="Danilova O.V."/>
            <person name="Suzina N.E."/>
            <person name="Dedysh S.N."/>
        </authorList>
    </citation>
    <scope>NUCLEOTIDE SEQUENCE [LARGE SCALE GENOMIC DNA]</scope>
    <source>
        <strain evidence="2 3">Ch1-1</strain>
    </source>
</reference>
<evidence type="ECO:0000313" key="2">
    <source>
        <dbReference type="EMBL" id="XBS20125.1"/>
    </source>
</evidence>
<dbReference type="EMBL" id="CP157743">
    <property type="protein sequence ID" value="XBS20125.1"/>
    <property type="molecule type" value="Genomic_DNA"/>
</dbReference>
<sequence>MSAQSFSIQRDINENKLAVSFRLLMGLYLIIPLCLLIKWVDGWFWGGYLLTHLPSSPTHYLLFQILFGTPHIVASAILLASNSEYVHFYKNKILAMTAFIIVFFGIGSLFIPYKVLYLITASWTVYHVLKQQHGIGKGVCRLPAWAFYLLLWLSVAAGIFIYVGIFLKNSLDAQQSEWIRQIAATLTALLVVASIASQRQVQTTFGKFFMWGNTLLIVSSFYLYTQQYYFLAILIPRLVHDATAYIFYVTHDYNKHHRQPRNWLYQYAARCNVHVFIVLPVLSFLLAFLLQAYGDELVNFITQTLFGTEIYKAITLGLLGYLALMHYYTESFVWSAGSPLRQYIRFKL</sequence>
<keyword evidence="3" id="KW-1185">Reference proteome</keyword>
<dbReference type="RefSeq" id="WP_305907152.1">
    <property type="nucleotide sequence ID" value="NZ_CP157743.1"/>
</dbReference>
<organism evidence="2 3">
    <name type="scientific">Methylomarinum roseum</name>
    <dbReference type="NCBI Taxonomy" id="3067653"/>
    <lineage>
        <taxon>Bacteria</taxon>
        <taxon>Pseudomonadati</taxon>
        <taxon>Pseudomonadota</taxon>
        <taxon>Gammaproteobacteria</taxon>
        <taxon>Methylococcales</taxon>
        <taxon>Methylococcaceae</taxon>
        <taxon>Methylomarinum</taxon>
    </lineage>
</organism>
<feature type="transmembrane region" description="Helical" evidence="1">
    <location>
        <begin position="21"/>
        <end position="40"/>
    </location>
</feature>
<feature type="transmembrane region" description="Helical" evidence="1">
    <location>
        <begin position="145"/>
        <end position="166"/>
    </location>
</feature>
<keyword evidence="1" id="KW-0812">Transmembrane</keyword>
<accession>A0AAU7NSZ3</accession>
<feature type="transmembrane region" description="Helical" evidence="1">
    <location>
        <begin position="310"/>
        <end position="328"/>
    </location>
</feature>
<dbReference type="Proteomes" id="UP001225378">
    <property type="component" value="Chromosome"/>
</dbReference>
<name>A0AAU7NSZ3_9GAMM</name>
<evidence type="ECO:0000313" key="3">
    <source>
        <dbReference type="Proteomes" id="UP001225378"/>
    </source>
</evidence>
<feature type="transmembrane region" description="Helical" evidence="1">
    <location>
        <begin position="230"/>
        <end position="250"/>
    </location>
</feature>
<keyword evidence="1" id="KW-1133">Transmembrane helix</keyword>
<feature type="transmembrane region" description="Helical" evidence="1">
    <location>
        <begin position="271"/>
        <end position="290"/>
    </location>
</feature>
<evidence type="ECO:0000256" key="1">
    <source>
        <dbReference type="SAM" id="Phobius"/>
    </source>
</evidence>
<feature type="transmembrane region" description="Helical" evidence="1">
    <location>
        <begin position="93"/>
        <end position="110"/>
    </location>
</feature>
<gene>
    <name evidence="2" type="ORF">Q9L42_017480</name>
</gene>
<proteinExistence type="predicted"/>